<dbReference type="STRING" id="246197.MXAN_7386"/>
<protein>
    <submittedName>
        <fullName evidence="2">Uncharacterized protein</fullName>
    </submittedName>
</protein>
<feature type="region of interest" description="Disordered" evidence="1">
    <location>
        <begin position="1"/>
        <end position="126"/>
    </location>
</feature>
<accession>Q1CVT0</accession>
<organism evidence="2 3">
    <name type="scientific">Myxococcus xanthus (strain DK1622)</name>
    <dbReference type="NCBI Taxonomy" id="246197"/>
    <lineage>
        <taxon>Bacteria</taxon>
        <taxon>Pseudomonadati</taxon>
        <taxon>Myxococcota</taxon>
        <taxon>Myxococcia</taxon>
        <taxon>Myxococcales</taxon>
        <taxon>Cystobacterineae</taxon>
        <taxon>Myxococcaceae</taxon>
        <taxon>Myxococcus</taxon>
    </lineage>
</organism>
<feature type="compositionally biased region" description="Low complexity" evidence="1">
    <location>
        <begin position="60"/>
        <end position="96"/>
    </location>
</feature>
<keyword evidence="3" id="KW-1185">Reference proteome</keyword>
<evidence type="ECO:0000313" key="3">
    <source>
        <dbReference type="Proteomes" id="UP000002402"/>
    </source>
</evidence>
<proteinExistence type="predicted"/>
<dbReference type="AlphaFoldDB" id="Q1CVT0"/>
<name>Q1CVT0_MYXXD</name>
<evidence type="ECO:0000256" key="1">
    <source>
        <dbReference type="SAM" id="MobiDB-lite"/>
    </source>
</evidence>
<dbReference type="KEGG" id="mxa:MXAN_7386"/>
<dbReference type="HOGENOM" id="CLU_569639_0_0_7"/>
<dbReference type="EMBL" id="CP000113">
    <property type="protein sequence ID" value="ABF89733.1"/>
    <property type="molecule type" value="Genomic_DNA"/>
</dbReference>
<sequence>MAREAPVPVAFRASPIPPGRCHVHPGRPPNARGPGRPPGVPAALDRPFPHGARPMPRIDSSGSSSLSTIDTPAEAGAAPPSPSRAAEPRAQASPQRNEVRAFDGSAAKTPEPSSHGPTPAGAGPARSAGEMVVLGGWSRPEGSKEAPTDVLEGIRARLTRSLENWTVGADDVRAVHTALGSLPAGTYRAALERLQQDGLLGAYVKAQDAGSRLAFLEQAESKGALHRRSGESGPVGPLGYPAVPDVFVNDRRLPGAMRDAVNAHAIDVGAGFYRAHTEYLGRYARAVDGAQSLQELGALGPPRAAHLSESLLGLEWKDPSRRDYEAAWKAGIGQPKTLNLTVQHVSARQRELSGERAGGTVQLHGKVGVSSESAQWSAKAALDTRGHGELKGDVGVSARAGPVGVELSHDSSGETERKVKVNLGLVELSLASDGEQRVAVGVGSLFQVHATLNAKKAELGGGVSAKLKADGSQASAEAGFSMKGLTAERAQQSFGPGHRNVFQPPAELASRTAWDALPESTRAAYAKEGWNRDAWTRALPR</sequence>
<dbReference type="Proteomes" id="UP000002402">
    <property type="component" value="Chromosome"/>
</dbReference>
<dbReference type="EnsemblBacteria" id="ABF89733">
    <property type="protein sequence ID" value="ABF89733"/>
    <property type="gene ID" value="MXAN_7386"/>
</dbReference>
<gene>
    <name evidence="2" type="ordered locus">MXAN_7386</name>
</gene>
<reference evidence="2 3" key="1">
    <citation type="journal article" date="2006" name="Proc. Natl. Acad. Sci. U.S.A.">
        <title>Evolution of sensory complexity recorded in a myxobacterial genome.</title>
        <authorList>
            <person name="Goldman B.S."/>
            <person name="Nierman W.C."/>
            <person name="Kaiser D."/>
            <person name="Slater S.C."/>
            <person name="Durkin A.S."/>
            <person name="Eisen J.A."/>
            <person name="Ronning C.M."/>
            <person name="Barbazuk W.B."/>
            <person name="Blanchard M."/>
            <person name="Field C."/>
            <person name="Halling C."/>
            <person name="Hinkle G."/>
            <person name="Iartchuk O."/>
            <person name="Kim H.S."/>
            <person name="Mackenzie C."/>
            <person name="Madupu R."/>
            <person name="Miller N."/>
            <person name="Shvartsbeyn A."/>
            <person name="Sullivan S.A."/>
            <person name="Vaudin M."/>
            <person name="Wiegand R."/>
            <person name="Kaplan H.B."/>
        </authorList>
    </citation>
    <scope>NUCLEOTIDE SEQUENCE [LARGE SCALE GENOMIC DNA]</scope>
    <source>
        <strain evidence="3">DK1622</strain>
    </source>
</reference>
<evidence type="ECO:0000313" key="2">
    <source>
        <dbReference type="EMBL" id="ABF89733.1"/>
    </source>
</evidence>